<evidence type="ECO:0000256" key="1">
    <source>
        <dbReference type="SAM" id="Phobius"/>
    </source>
</evidence>
<dbReference type="KEGG" id="vrg:OKW85_06055"/>
<dbReference type="NCBIfam" id="NF037970">
    <property type="entry name" value="vanZ_1"/>
    <property type="match status" value="1"/>
</dbReference>
<dbReference type="InterPro" id="IPR006976">
    <property type="entry name" value="VanZ-like"/>
</dbReference>
<evidence type="ECO:0000313" key="3">
    <source>
        <dbReference type="EMBL" id="UZG50271.1"/>
    </source>
</evidence>
<reference evidence="3" key="1">
    <citation type="submission" date="2022-11" db="EMBL/GenBank/DDBJ databases">
        <title>Complete genome sequence of Veillonella rogosae KCOM 3468 isolated from human Subgingival dental plaque of Chronic peridontitis Lesion.</title>
        <authorList>
            <person name="Park S.-N."/>
            <person name="Lim Y.K."/>
            <person name="Kook J.-K."/>
        </authorList>
    </citation>
    <scope>NUCLEOTIDE SEQUENCE</scope>
    <source>
        <strain evidence="3">KCOM 3468</strain>
    </source>
</reference>
<evidence type="ECO:0000313" key="4">
    <source>
        <dbReference type="Proteomes" id="UP001164244"/>
    </source>
</evidence>
<feature type="domain" description="VanZ-like" evidence="2">
    <location>
        <begin position="8"/>
        <end position="136"/>
    </location>
</feature>
<keyword evidence="1" id="KW-0812">Transmembrane</keyword>
<proteinExistence type="predicted"/>
<dbReference type="EMBL" id="CP110418">
    <property type="protein sequence ID" value="UZG50271.1"/>
    <property type="molecule type" value="Genomic_DNA"/>
</dbReference>
<dbReference type="AlphaFoldDB" id="A0AA46X5L5"/>
<dbReference type="PANTHER" id="PTHR28008:SF1">
    <property type="entry name" value="DOMAIN PROTEIN, PUTATIVE (AFU_ORTHOLOGUE AFUA_3G10980)-RELATED"/>
    <property type="match status" value="1"/>
</dbReference>
<dbReference type="Pfam" id="PF04892">
    <property type="entry name" value="VanZ"/>
    <property type="match status" value="1"/>
</dbReference>
<feature type="transmembrane region" description="Helical" evidence="1">
    <location>
        <begin position="62"/>
        <end position="79"/>
    </location>
</feature>
<keyword evidence="1" id="KW-1133">Transmembrane helix</keyword>
<accession>A0AA46X5L5</accession>
<feature type="transmembrane region" description="Helical" evidence="1">
    <location>
        <begin position="91"/>
        <end position="109"/>
    </location>
</feature>
<evidence type="ECO:0000259" key="2">
    <source>
        <dbReference type="Pfam" id="PF04892"/>
    </source>
</evidence>
<dbReference type="PANTHER" id="PTHR28008">
    <property type="entry name" value="DOMAIN PROTEIN, PUTATIVE (AFU_ORTHOLOGUE AFUA_3G10980)-RELATED"/>
    <property type="match status" value="1"/>
</dbReference>
<organism evidence="3 4">
    <name type="scientific">Veillonella rogosae</name>
    <dbReference type="NCBI Taxonomy" id="423477"/>
    <lineage>
        <taxon>Bacteria</taxon>
        <taxon>Bacillati</taxon>
        <taxon>Bacillota</taxon>
        <taxon>Negativicutes</taxon>
        <taxon>Veillonellales</taxon>
        <taxon>Veillonellaceae</taxon>
        <taxon>Veillonella</taxon>
    </lineage>
</organism>
<sequence>MKRWILYIVLGLIVFFIWDNSLQNGGSSDGFSLIFAEKLAPIAHNLGFHGNIWALNRIVRKLAHLTEFTILGGVLYAILRRYIEYGTVFKTIGLGMAIAILDEFIQRFSPGRSSQFSDILIDTIGVVIGILLVKLVYKIGQKKSIYKK</sequence>
<feature type="transmembrane region" description="Helical" evidence="1">
    <location>
        <begin position="115"/>
        <end position="137"/>
    </location>
</feature>
<gene>
    <name evidence="3" type="ORF">OKW85_06055</name>
</gene>
<dbReference type="RefSeq" id="WP_265137458.1">
    <property type="nucleotide sequence ID" value="NZ_CP110418.1"/>
</dbReference>
<name>A0AA46X5L5_9FIRM</name>
<dbReference type="Proteomes" id="UP001164244">
    <property type="component" value="Chromosome"/>
</dbReference>
<keyword evidence="1" id="KW-0472">Membrane</keyword>
<protein>
    <submittedName>
        <fullName evidence="3">VanZ family protein</fullName>
    </submittedName>
</protein>